<protein>
    <recommendedName>
        <fullName evidence="3">RING-type domain-containing protein</fullName>
    </recommendedName>
</protein>
<dbReference type="GO" id="GO:0016567">
    <property type="term" value="P:protein ubiquitination"/>
    <property type="evidence" value="ECO:0007669"/>
    <property type="project" value="InterPro"/>
</dbReference>
<reference evidence="4" key="1">
    <citation type="submission" date="2023-07" db="EMBL/GenBank/DDBJ databases">
        <title>A chromosome-level genome assembly of Lolium multiflorum.</title>
        <authorList>
            <person name="Chen Y."/>
            <person name="Copetti D."/>
            <person name="Kolliker R."/>
            <person name="Studer B."/>
        </authorList>
    </citation>
    <scope>NUCLEOTIDE SEQUENCE</scope>
    <source>
        <strain evidence="4">02402/16</strain>
        <tissue evidence="4">Leaf</tissue>
    </source>
</reference>
<dbReference type="GO" id="GO:0004842">
    <property type="term" value="F:ubiquitin-protein transferase activity"/>
    <property type="evidence" value="ECO:0007669"/>
    <property type="project" value="InterPro"/>
</dbReference>
<dbReference type="InterPro" id="IPR013083">
    <property type="entry name" value="Znf_RING/FYVE/PHD"/>
</dbReference>
<evidence type="ECO:0000313" key="4">
    <source>
        <dbReference type="EMBL" id="KAK1697174.1"/>
    </source>
</evidence>
<dbReference type="Gene3D" id="3.30.40.10">
    <property type="entry name" value="Zinc/RING finger domain, C3HC4 (zinc finger)"/>
    <property type="match status" value="1"/>
</dbReference>
<keyword evidence="1" id="KW-0479">Metal-binding</keyword>
<dbReference type="AlphaFoldDB" id="A0AAD8X831"/>
<dbReference type="InterPro" id="IPR001841">
    <property type="entry name" value="Znf_RING"/>
</dbReference>
<dbReference type="GO" id="GO:0005634">
    <property type="term" value="C:nucleus"/>
    <property type="evidence" value="ECO:0007669"/>
    <property type="project" value="InterPro"/>
</dbReference>
<sequence length="270" mass="29620">MEEAEETPLPAETGAGVDGGAEAANAIPADMDEDADGSEGEGAVEDMDDADDGSEDEEDVEDMDYYDDFSSDDEEEGKYLERAKFVDATMDALWVNADEDKGTPSAGNAHCSVCMDPWTCDGAHRICCIPCGHVYGRSCLEKWLRRAHNQSAKCPQCGQQFEGKRITNLYAPGNLWEGCGLMQEVKKYVSMSLVDLMDECQKTVVAELNTTIDAKINNIVERNEGHFAIFNAQLESMKAEMRKMAAEDGVVPIALVEFLEQNCPRLPPPI</sequence>
<feature type="compositionally biased region" description="Acidic residues" evidence="2">
    <location>
        <begin position="30"/>
        <end position="75"/>
    </location>
</feature>
<dbReference type="SUPFAM" id="SSF57850">
    <property type="entry name" value="RING/U-box"/>
    <property type="match status" value="1"/>
</dbReference>
<dbReference type="PANTHER" id="PTHR16047">
    <property type="entry name" value="RFWD3 PROTEIN"/>
    <property type="match status" value="1"/>
</dbReference>
<evidence type="ECO:0000259" key="3">
    <source>
        <dbReference type="PROSITE" id="PS50089"/>
    </source>
</evidence>
<dbReference type="PANTHER" id="PTHR16047:SF14">
    <property type="entry name" value="RING-TYPE DOMAIN-CONTAINING PROTEIN"/>
    <property type="match status" value="1"/>
</dbReference>
<feature type="domain" description="RING-type" evidence="3">
    <location>
        <begin position="111"/>
        <end position="157"/>
    </location>
</feature>
<evidence type="ECO:0000313" key="5">
    <source>
        <dbReference type="Proteomes" id="UP001231189"/>
    </source>
</evidence>
<dbReference type="InterPro" id="IPR037381">
    <property type="entry name" value="RFWD3"/>
</dbReference>
<dbReference type="GO" id="GO:0008270">
    <property type="term" value="F:zinc ion binding"/>
    <property type="evidence" value="ECO:0007669"/>
    <property type="project" value="UniProtKB-KW"/>
</dbReference>
<proteinExistence type="predicted"/>
<keyword evidence="1" id="KW-0863">Zinc-finger</keyword>
<feature type="region of interest" description="Disordered" evidence="2">
    <location>
        <begin position="1"/>
        <end position="75"/>
    </location>
</feature>
<dbReference type="Pfam" id="PF13639">
    <property type="entry name" value="zf-RING_2"/>
    <property type="match status" value="1"/>
</dbReference>
<gene>
    <name evidence="4" type="ORF">QYE76_013871</name>
</gene>
<dbReference type="EMBL" id="JAUUTY010000001">
    <property type="protein sequence ID" value="KAK1697174.1"/>
    <property type="molecule type" value="Genomic_DNA"/>
</dbReference>
<organism evidence="4 5">
    <name type="scientific">Lolium multiflorum</name>
    <name type="common">Italian ryegrass</name>
    <name type="synonym">Lolium perenne subsp. multiflorum</name>
    <dbReference type="NCBI Taxonomy" id="4521"/>
    <lineage>
        <taxon>Eukaryota</taxon>
        <taxon>Viridiplantae</taxon>
        <taxon>Streptophyta</taxon>
        <taxon>Embryophyta</taxon>
        <taxon>Tracheophyta</taxon>
        <taxon>Spermatophyta</taxon>
        <taxon>Magnoliopsida</taxon>
        <taxon>Liliopsida</taxon>
        <taxon>Poales</taxon>
        <taxon>Poaceae</taxon>
        <taxon>BOP clade</taxon>
        <taxon>Pooideae</taxon>
        <taxon>Poodae</taxon>
        <taxon>Poeae</taxon>
        <taxon>Poeae Chloroplast Group 2 (Poeae type)</taxon>
        <taxon>Loliodinae</taxon>
        <taxon>Loliinae</taxon>
        <taxon>Lolium</taxon>
    </lineage>
</organism>
<keyword evidence="5" id="KW-1185">Reference proteome</keyword>
<dbReference type="PROSITE" id="PS50089">
    <property type="entry name" value="ZF_RING_2"/>
    <property type="match status" value="1"/>
</dbReference>
<evidence type="ECO:0000256" key="2">
    <source>
        <dbReference type="SAM" id="MobiDB-lite"/>
    </source>
</evidence>
<dbReference type="GO" id="GO:0036297">
    <property type="term" value="P:interstrand cross-link repair"/>
    <property type="evidence" value="ECO:0007669"/>
    <property type="project" value="InterPro"/>
</dbReference>
<accession>A0AAD8X831</accession>
<name>A0AAD8X831_LOLMU</name>
<comment type="caution">
    <text evidence="4">The sequence shown here is derived from an EMBL/GenBank/DDBJ whole genome shotgun (WGS) entry which is preliminary data.</text>
</comment>
<keyword evidence="1" id="KW-0862">Zinc</keyword>
<evidence type="ECO:0000256" key="1">
    <source>
        <dbReference type="PROSITE-ProRule" id="PRU00175"/>
    </source>
</evidence>
<dbReference type="Proteomes" id="UP001231189">
    <property type="component" value="Unassembled WGS sequence"/>
</dbReference>